<dbReference type="NCBIfam" id="TIGR02727">
    <property type="entry name" value="MTHFS_bact"/>
    <property type="match status" value="1"/>
</dbReference>
<keyword evidence="3 4" id="KW-0067">ATP-binding</keyword>
<keyword evidence="4" id="KW-0460">Magnesium</keyword>
<comment type="cofactor">
    <cofactor evidence="4">
        <name>Mg(2+)</name>
        <dbReference type="ChEBI" id="CHEBI:18420"/>
    </cofactor>
</comment>
<sequence>MLQTEKQQLRRYYREARRTLSSDEKRFIDCKISDNLLKSDLYRDAACIFCYVSTSDEIGTAAILKQALTDGKTLCVPLCGRAGEMSARRILSLDELKSGAYGIPEPSSGAPEIPPDGISLVIVPALSCDRNGYRLGYGGGYYDRFLARTRAVAAALCAESRLTDELPREPFDLPCNYIITERQVLHTNEK</sequence>
<evidence type="ECO:0000256" key="2">
    <source>
        <dbReference type="ARBA" id="ARBA00022741"/>
    </source>
</evidence>
<name>A0ABR7GM76_9FIRM</name>
<dbReference type="EC" id="6.3.3.2" evidence="4"/>
<dbReference type="GO" id="GO:0030272">
    <property type="term" value="F:5-formyltetrahydrofolate cyclo-ligase activity"/>
    <property type="evidence" value="ECO:0007669"/>
    <property type="project" value="UniProtKB-EC"/>
</dbReference>
<evidence type="ECO:0000313" key="6">
    <source>
        <dbReference type="Proteomes" id="UP000641741"/>
    </source>
</evidence>
<comment type="similarity">
    <text evidence="1 4">Belongs to the 5-formyltetrahydrofolate cyclo-ligase family.</text>
</comment>
<evidence type="ECO:0000256" key="3">
    <source>
        <dbReference type="ARBA" id="ARBA00022840"/>
    </source>
</evidence>
<proteinExistence type="inferred from homology"/>
<protein>
    <recommendedName>
        <fullName evidence="4">5-formyltetrahydrofolate cyclo-ligase</fullName>
        <ecNumber evidence="4">6.3.3.2</ecNumber>
    </recommendedName>
</protein>
<keyword evidence="6" id="KW-1185">Reference proteome</keyword>
<dbReference type="InterPro" id="IPR024185">
    <property type="entry name" value="FTHF_cligase-like_sf"/>
</dbReference>
<keyword evidence="2 4" id="KW-0547">Nucleotide-binding</keyword>
<keyword evidence="4" id="KW-0479">Metal-binding</keyword>
<evidence type="ECO:0000256" key="4">
    <source>
        <dbReference type="RuleBase" id="RU361279"/>
    </source>
</evidence>
<organism evidence="5 6">
    <name type="scientific">Agathobaculum hominis</name>
    <dbReference type="NCBI Taxonomy" id="2763014"/>
    <lineage>
        <taxon>Bacteria</taxon>
        <taxon>Bacillati</taxon>
        <taxon>Bacillota</taxon>
        <taxon>Clostridia</taxon>
        <taxon>Eubacteriales</taxon>
        <taxon>Butyricicoccaceae</taxon>
        <taxon>Agathobaculum</taxon>
    </lineage>
</organism>
<dbReference type="InterPro" id="IPR002698">
    <property type="entry name" value="FTHF_cligase"/>
</dbReference>
<dbReference type="Proteomes" id="UP000641741">
    <property type="component" value="Unassembled WGS sequence"/>
</dbReference>
<evidence type="ECO:0000256" key="1">
    <source>
        <dbReference type="ARBA" id="ARBA00010638"/>
    </source>
</evidence>
<dbReference type="PANTHER" id="PTHR23407">
    <property type="entry name" value="ATPASE INHIBITOR/5-FORMYLTETRAHYDROFOLATE CYCLO-LIGASE"/>
    <property type="match status" value="1"/>
</dbReference>
<gene>
    <name evidence="5" type="ORF">H8S02_05540</name>
</gene>
<dbReference type="RefSeq" id="WP_186969671.1">
    <property type="nucleotide sequence ID" value="NZ_JACOPK010000004.1"/>
</dbReference>
<dbReference type="EMBL" id="JACOPK010000004">
    <property type="protein sequence ID" value="MBC5695409.1"/>
    <property type="molecule type" value="Genomic_DNA"/>
</dbReference>
<dbReference type="PIRSF" id="PIRSF006806">
    <property type="entry name" value="FTHF_cligase"/>
    <property type="match status" value="1"/>
</dbReference>
<reference evidence="5 6" key="1">
    <citation type="submission" date="2020-08" db="EMBL/GenBank/DDBJ databases">
        <title>Genome public.</title>
        <authorList>
            <person name="Liu C."/>
            <person name="Sun Q."/>
        </authorList>
    </citation>
    <scope>NUCLEOTIDE SEQUENCE [LARGE SCALE GENOMIC DNA]</scope>
    <source>
        <strain evidence="5 6">M2</strain>
    </source>
</reference>
<dbReference type="PANTHER" id="PTHR23407:SF1">
    <property type="entry name" value="5-FORMYLTETRAHYDROFOLATE CYCLO-LIGASE"/>
    <property type="match status" value="1"/>
</dbReference>
<dbReference type="Pfam" id="PF01812">
    <property type="entry name" value="5-FTHF_cyc-lig"/>
    <property type="match status" value="1"/>
</dbReference>
<dbReference type="InterPro" id="IPR037171">
    <property type="entry name" value="NagB/RpiA_transferase-like"/>
</dbReference>
<comment type="caution">
    <text evidence="5">The sequence shown here is derived from an EMBL/GenBank/DDBJ whole genome shotgun (WGS) entry which is preliminary data.</text>
</comment>
<keyword evidence="5" id="KW-0436">Ligase</keyword>
<dbReference type="SUPFAM" id="SSF100950">
    <property type="entry name" value="NagB/RpiA/CoA transferase-like"/>
    <property type="match status" value="1"/>
</dbReference>
<comment type="catalytic activity">
    <reaction evidence="4">
        <text>(6S)-5-formyl-5,6,7,8-tetrahydrofolate + ATP = (6R)-5,10-methenyltetrahydrofolate + ADP + phosphate</text>
        <dbReference type="Rhea" id="RHEA:10488"/>
        <dbReference type="ChEBI" id="CHEBI:30616"/>
        <dbReference type="ChEBI" id="CHEBI:43474"/>
        <dbReference type="ChEBI" id="CHEBI:57455"/>
        <dbReference type="ChEBI" id="CHEBI:57457"/>
        <dbReference type="ChEBI" id="CHEBI:456216"/>
        <dbReference type="EC" id="6.3.3.2"/>
    </reaction>
</comment>
<accession>A0ABR7GM76</accession>
<dbReference type="Gene3D" id="3.40.50.10420">
    <property type="entry name" value="NagB/RpiA/CoA transferase-like"/>
    <property type="match status" value="1"/>
</dbReference>
<evidence type="ECO:0000313" key="5">
    <source>
        <dbReference type="EMBL" id="MBC5695409.1"/>
    </source>
</evidence>